<protein>
    <submittedName>
        <fullName evidence="4">Short-chain dehydrogenase</fullName>
    </submittedName>
</protein>
<dbReference type="GO" id="GO:0032787">
    <property type="term" value="P:monocarboxylic acid metabolic process"/>
    <property type="evidence" value="ECO:0007669"/>
    <property type="project" value="UniProtKB-ARBA"/>
</dbReference>
<dbReference type="InterPro" id="IPR002347">
    <property type="entry name" value="SDR_fam"/>
</dbReference>
<evidence type="ECO:0000256" key="2">
    <source>
        <dbReference type="RuleBase" id="RU000363"/>
    </source>
</evidence>
<gene>
    <name evidence="4" type="ORF">C7I85_19430</name>
</gene>
<comment type="caution">
    <text evidence="4">The sequence shown here is derived from an EMBL/GenBank/DDBJ whole genome shotgun (WGS) entry which is preliminary data.</text>
</comment>
<dbReference type="EMBL" id="PXYL01000010">
    <property type="protein sequence ID" value="PSJ58565.1"/>
    <property type="molecule type" value="Genomic_DNA"/>
</dbReference>
<comment type="similarity">
    <text evidence="1 2">Belongs to the short-chain dehydrogenases/reductases (SDR) family.</text>
</comment>
<dbReference type="SMART" id="SM00822">
    <property type="entry name" value="PKS_KR"/>
    <property type="match status" value="1"/>
</dbReference>
<dbReference type="InterPro" id="IPR036291">
    <property type="entry name" value="NAD(P)-bd_dom_sf"/>
</dbReference>
<evidence type="ECO:0000313" key="5">
    <source>
        <dbReference type="Proteomes" id="UP000240653"/>
    </source>
</evidence>
<reference evidence="4 5" key="1">
    <citation type="submission" date="2018-03" db="EMBL/GenBank/DDBJ databases">
        <title>The draft genome of Mesorhizobium soli JCM 19897.</title>
        <authorList>
            <person name="Li L."/>
            <person name="Liu L."/>
            <person name="Liang L."/>
            <person name="Wang T."/>
            <person name="Zhang X."/>
        </authorList>
    </citation>
    <scope>NUCLEOTIDE SEQUENCE [LARGE SCALE GENOMIC DNA]</scope>
    <source>
        <strain evidence="4 5">JCM 19897</strain>
    </source>
</reference>
<organism evidence="4 5">
    <name type="scientific">Pseudaminobacter soli</name>
    <name type="common">ex Li et al. 2025</name>
    <dbReference type="NCBI Taxonomy" id="1295366"/>
    <lineage>
        <taxon>Bacteria</taxon>
        <taxon>Pseudomonadati</taxon>
        <taxon>Pseudomonadota</taxon>
        <taxon>Alphaproteobacteria</taxon>
        <taxon>Hyphomicrobiales</taxon>
        <taxon>Phyllobacteriaceae</taxon>
        <taxon>Pseudaminobacter</taxon>
    </lineage>
</organism>
<proteinExistence type="inferred from homology"/>
<evidence type="ECO:0000259" key="3">
    <source>
        <dbReference type="SMART" id="SM00822"/>
    </source>
</evidence>
<accession>A0A2P7S8C2</accession>
<dbReference type="OrthoDB" id="9797020at2"/>
<dbReference type="PANTHER" id="PTHR42879">
    <property type="entry name" value="3-OXOACYL-(ACYL-CARRIER-PROTEIN) REDUCTASE"/>
    <property type="match status" value="1"/>
</dbReference>
<sequence length="256" mass="26232">MSRKTVMIAGGAGGMGIATALRFAADGNRVVVADLAGPRLDEAKERIEAAGGEALCLAFDIRSVAACKEAVASAAEWGGGIDVLVNAAGVWLEGPSAEVSEQDWDRVLDVNLKGAFFLIAAATPHLIASRGVIVNISSDAGLVGNNGAAVYCASKGGLVLLTKALALELAPHGVRVNAVCPADVATPMIEYQATTYGGGDPDGYKRKLLSHYPQGDTARFIKVEEIAGLIHFLCQPGAAPITGTALPIDFGVTAGY</sequence>
<dbReference type="Proteomes" id="UP000240653">
    <property type="component" value="Unassembled WGS sequence"/>
</dbReference>
<dbReference type="FunFam" id="3.40.50.720:FF:000084">
    <property type="entry name" value="Short-chain dehydrogenase reductase"/>
    <property type="match status" value="1"/>
</dbReference>
<dbReference type="CDD" id="cd05233">
    <property type="entry name" value="SDR_c"/>
    <property type="match status" value="1"/>
</dbReference>
<dbReference type="Pfam" id="PF00106">
    <property type="entry name" value="adh_short"/>
    <property type="match status" value="1"/>
</dbReference>
<dbReference type="PRINTS" id="PR00081">
    <property type="entry name" value="GDHRDH"/>
</dbReference>
<dbReference type="AlphaFoldDB" id="A0A2P7S8C2"/>
<feature type="domain" description="Ketoreductase" evidence="3">
    <location>
        <begin position="4"/>
        <end position="191"/>
    </location>
</feature>
<dbReference type="RefSeq" id="WP_106725661.1">
    <property type="nucleotide sequence ID" value="NZ_PXYL01000010.1"/>
</dbReference>
<dbReference type="InterPro" id="IPR057326">
    <property type="entry name" value="KR_dom"/>
</dbReference>
<dbReference type="Gene3D" id="3.40.50.720">
    <property type="entry name" value="NAD(P)-binding Rossmann-like Domain"/>
    <property type="match status" value="1"/>
</dbReference>
<name>A0A2P7S8C2_9HYPH</name>
<dbReference type="InterPro" id="IPR050259">
    <property type="entry name" value="SDR"/>
</dbReference>
<dbReference type="SUPFAM" id="SSF51735">
    <property type="entry name" value="NAD(P)-binding Rossmann-fold domains"/>
    <property type="match status" value="1"/>
</dbReference>
<evidence type="ECO:0000256" key="1">
    <source>
        <dbReference type="ARBA" id="ARBA00006484"/>
    </source>
</evidence>
<evidence type="ECO:0000313" key="4">
    <source>
        <dbReference type="EMBL" id="PSJ58565.1"/>
    </source>
</evidence>
<dbReference type="PANTHER" id="PTHR42879:SF2">
    <property type="entry name" value="3-OXOACYL-[ACYL-CARRIER-PROTEIN] REDUCTASE FABG"/>
    <property type="match status" value="1"/>
</dbReference>
<dbReference type="PRINTS" id="PR00080">
    <property type="entry name" value="SDRFAMILY"/>
</dbReference>
<dbReference type="InterPro" id="IPR020904">
    <property type="entry name" value="Sc_DH/Rdtase_CS"/>
</dbReference>
<keyword evidence="5" id="KW-1185">Reference proteome</keyword>
<dbReference type="PROSITE" id="PS00061">
    <property type="entry name" value="ADH_SHORT"/>
    <property type="match status" value="1"/>
</dbReference>